<organism evidence="2 3">
    <name type="scientific">Linnemannia gamsii</name>
    <dbReference type="NCBI Taxonomy" id="64522"/>
    <lineage>
        <taxon>Eukaryota</taxon>
        <taxon>Fungi</taxon>
        <taxon>Fungi incertae sedis</taxon>
        <taxon>Mucoromycota</taxon>
        <taxon>Mortierellomycotina</taxon>
        <taxon>Mortierellomycetes</taxon>
        <taxon>Mortierellales</taxon>
        <taxon>Mortierellaceae</taxon>
        <taxon>Linnemannia</taxon>
    </lineage>
</organism>
<keyword evidence="1" id="KW-0732">Signal</keyword>
<evidence type="ECO:0000313" key="2">
    <source>
        <dbReference type="EMBL" id="KAG0286699.1"/>
    </source>
</evidence>
<evidence type="ECO:0000313" key="3">
    <source>
        <dbReference type="Proteomes" id="UP001194696"/>
    </source>
</evidence>
<proteinExistence type="predicted"/>
<feature type="chain" id="PRO_5046187894" evidence="1">
    <location>
        <begin position="20"/>
        <end position="80"/>
    </location>
</feature>
<reference evidence="2 3" key="1">
    <citation type="journal article" date="2020" name="Fungal Divers.">
        <title>Resolving the Mortierellaceae phylogeny through synthesis of multi-gene phylogenetics and phylogenomics.</title>
        <authorList>
            <person name="Vandepol N."/>
            <person name="Liber J."/>
            <person name="Desiro A."/>
            <person name="Na H."/>
            <person name="Kennedy M."/>
            <person name="Barry K."/>
            <person name="Grigoriev I.V."/>
            <person name="Miller A.N."/>
            <person name="O'Donnell K."/>
            <person name="Stajich J.E."/>
            <person name="Bonito G."/>
        </authorList>
    </citation>
    <scope>NUCLEOTIDE SEQUENCE [LARGE SCALE GENOMIC DNA]</scope>
    <source>
        <strain evidence="2 3">AD045</strain>
    </source>
</reference>
<feature type="signal peptide" evidence="1">
    <location>
        <begin position="1"/>
        <end position="19"/>
    </location>
</feature>
<protein>
    <submittedName>
        <fullName evidence="2">Uncharacterized protein</fullName>
    </submittedName>
</protein>
<accession>A0ABQ7JXA4</accession>
<name>A0ABQ7JXA4_9FUNG</name>
<dbReference type="EMBL" id="JAAAIM010000551">
    <property type="protein sequence ID" value="KAG0286699.1"/>
    <property type="molecule type" value="Genomic_DNA"/>
</dbReference>
<gene>
    <name evidence="2" type="ORF">BGZ96_009244</name>
</gene>
<evidence type="ECO:0000256" key="1">
    <source>
        <dbReference type="SAM" id="SignalP"/>
    </source>
</evidence>
<sequence length="80" mass="8348">MIANKLLLVAVMCVAFVTGAPVESPVAAEAAEVFNQKRAGCLPMGASCSVIPNVNGPRCCTFLVCDLYKATCKSGIVIRD</sequence>
<comment type="caution">
    <text evidence="2">The sequence shown here is derived from an EMBL/GenBank/DDBJ whole genome shotgun (WGS) entry which is preliminary data.</text>
</comment>
<dbReference type="Proteomes" id="UP001194696">
    <property type="component" value="Unassembled WGS sequence"/>
</dbReference>
<keyword evidence="3" id="KW-1185">Reference proteome</keyword>